<dbReference type="RefSeq" id="WP_021747313.1">
    <property type="nucleotide sequence ID" value="NZ_KI271430.1"/>
</dbReference>
<evidence type="ECO:0000313" key="2">
    <source>
        <dbReference type="EMBL" id="ERK51697.1"/>
    </source>
</evidence>
<feature type="coiled-coil region" evidence="1">
    <location>
        <begin position="25"/>
        <end position="52"/>
    </location>
</feature>
<organism evidence="2 3">
    <name type="scientific">Leptotrichia wadei (strain F0279)</name>
    <dbReference type="NCBI Taxonomy" id="888055"/>
    <lineage>
        <taxon>Bacteria</taxon>
        <taxon>Fusobacteriati</taxon>
        <taxon>Fusobacteriota</taxon>
        <taxon>Fusobacteriia</taxon>
        <taxon>Fusobacteriales</taxon>
        <taxon>Leptotrichiaceae</taxon>
        <taxon>Leptotrichia</taxon>
    </lineage>
</organism>
<reference evidence="2 3" key="1">
    <citation type="submission" date="2013-06" db="EMBL/GenBank/DDBJ databases">
        <authorList>
            <person name="Weinstock G."/>
            <person name="Sodergren E."/>
            <person name="Lobos E.A."/>
            <person name="Fulton L."/>
            <person name="Fulton R."/>
            <person name="Courtney L."/>
            <person name="Fronick C."/>
            <person name="O'Laughlin M."/>
            <person name="Godfrey J."/>
            <person name="Wilson R.M."/>
            <person name="Miner T."/>
            <person name="Farmer C."/>
            <person name="Delehaunty K."/>
            <person name="Cordes M."/>
            <person name="Minx P."/>
            <person name="Tomlinson C."/>
            <person name="Chen J."/>
            <person name="Wollam A."/>
            <person name="Pepin K.H."/>
            <person name="Bhonagiri V."/>
            <person name="Zhang X."/>
            <person name="Warren W."/>
            <person name="Mitreva M."/>
            <person name="Mardis E.R."/>
            <person name="Wilson R.K."/>
        </authorList>
    </citation>
    <scope>NUCLEOTIDE SEQUENCE [LARGE SCALE GENOMIC DNA]</scope>
    <source>
        <strain evidence="2 3">F0279</strain>
    </source>
</reference>
<dbReference type="HOGENOM" id="CLU_1842654_0_0_0"/>
<proteinExistence type="predicted"/>
<keyword evidence="1" id="KW-0175">Coiled coil</keyword>
<comment type="caution">
    <text evidence="2">The sequence shown here is derived from an EMBL/GenBank/DDBJ whole genome shotgun (WGS) entry which is preliminary data.</text>
</comment>
<dbReference type="Proteomes" id="UP000016626">
    <property type="component" value="Unassembled WGS sequence"/>
</dbReference>
<dbReference type="EMBL" id="AWVM01000056">
    <property type="protein sequence ID" value="ERK51697.1"/>
    <property type="molecule type" value="Genomic_DNA"/>
</dbReference>
<protein>
    <submittedName>
        <fullName evidence="2">Uncharacterized protein</fullName>
    </submittedName>
</protein>
<name>U2RLU8_LEPWF</name>
<gene>
    <name evidence="2" type="ORF">HMPREF9015_01080</name>
</gene>
<accession>U2RLU8</accession>
<dbReference type="AlphaFoldDB" id="U2RLU8"/>
<sequence>MSFSEALKFAEGAERARDLAWVRKCEEEDRAIEEYNDFCNHLENEFKEFKAKYENQLKCISLEEFHDYLVDRYEAKDFNFELFESLVLDYIEGAKAWEDWEKKNPDYTDEQEEEFYVECEKIRDEMAAILYKNNLI</sequence>
<dbReference type="PATRIC" id="fig|888055.3.peg.1037"/>
<evidence type="ECO:0000256" key="1">
    <source>
        <dbReference type="SAM" id="Coils"/>
    </source>
</evidence>
<evidence type="ECO:0000313" key="3">
    <source>
        <dbReference type="Proteomes" id="UP000016626"/>
    </source>
</evidence>